<dbReference type="EMBL" id="CYRY02043979">
    <property type="protein sequence ID" value="VCX38679.1"/>
    <property type="molecule type" value="Genomic_DNA"/>
</dbReference>
<accession>A0A9X9M7L5</accession>
<evidence type="ECO:0000256" key="1">
    <source>
        <dbReference type="SAM" id="MobiDB-lite"/>
    </source>
</evidence>
<evidence type="ECO:0000313" key="2">
    <source>
        <dbReference type="EMBL" id="VCX38679.1"/>
    </source>
</evidence>
<dbReference type="Proteomes" id="UP000269945">
    <property type="component" value="Unassembled WGS sequence"/>
</dbReference>
<proteinExistence type="predicted"/>
<comment type="caution">
    <text evidence="2">The sequence shown here is derived from an EMBL/GenBank/DDBJ whole genome shotgun (WGS) entry which is preliminary data.</text>
</comment>
<feature type="non-terminal residue" evidence="2">
    <location>
        <position position="150"/>
    </location>
</feature>
<keyword evidence="3" id="KW-1185">Reference proteome</keyword>
<dbReference type="AlphaFoldDB" id="A0A9X9M7L5"/>
<protein>
    <submittedName>
        <fullName evidence="2">Uncharacterized protein</fullName>
    </submittedName>
</protein>
<sequence length="150" mass="16123">MTLDSGAHFQPWPRCLSPPNHEHPEGGVCGRSSVYHAEDSREYLRDRGTVLESMEGATLNKNTTDALPSALGGEELGTSGEPEGFLRTLGLYPSCPFYRWISRGSGSSRAQGQIHSAIPFPDLDLSLPQRAAAGLKASALRSSLPPYRAA</sequence>
<reference evidence="2 3" key="1">
    <citation type="submission" date="2018-10" db="EMBL/GenBank/DDBJ databases">
        <authorList>
            <person name="Ekblom R."/>
            <person name="Jareborg N."/>
        </authorList>
    </citation>
    <scope>NUCLEOTIDE SEQUENCE [LARGE SCALE GENOMIC DNA]</scope>
    <source>
        <tissue evidence="2">Muscle</tissue>
    </source>
</reference>
<feature type="region of interest" description="Disordered" evidence="1">
    <location>
        <begin position="54"/>
        <end position="83"/>
    </location>
</feature>
<gene>
    <name evidence="2" type="ORF">BN2614_LOCUS1</name>
</gene>
<organism evidence="2 3">
    <name type="scientific">Gulo gulo</name>
    <name type="common">Wolverine</name>
    <name type="synonym">Gluton</name>
    <dbReference type="NCBI Taxonomy" id="48420"/>
    <lineage>
        <taxon>Eukaryota</taxon>
        <taxon>Metazoa</taxon>
        <taxon>Chordata</taxon>
        <taxon>Craniata</taxon>
        <taxon>Vertebrata</taxon>
        <taxon>Euteleostomi</taxon>
        <taxon>Mammalia</taxon>
        <taxon>Eutheria</taxon>
        <taxon>Laurasiatheria</taxon>
        <taxon>Carnivora</taxon>
        <taxon>Caniformia</taxon>
        <taxon>Musteloidea</taxon>
        <taxon>Mustelidae</taxon>
        <taxon>Guloninae</taxon>
        <taxon>Gulo</taxon>
    </lineage>
</organism>
<evidence type="ECO:0000313" key="3">
    <source>
        <dbReference type="Proteomes" id="UP000269945"/>
    </source>
</evidence>
<name>A0A9X9M7L5_GULGU</name>